<keyword evidence="1" id="KW-0812">Transmembrane</keyword>
<protein>
    <submittedName>
        <fullName evidence="2">Uncharacterized protein</fullName>
    </submittedName>
</protein>
<evidence type="ECO:0000313" key="2">
    <source>
        <dbReference type="EMBL" id="QNN61197.1"/>
    </source>
</evidence>
<dbReference type="AlphaFoldDB" id="A0A7G9S022"/>
<evidence type="ECO:0000313" key="3">
    <source>
        <dbReference type="Proteomes" id="UP000515928"/>
    </source>
</evidence>
<keyword evidence="3" id="KW-1185">Reference proteome</keyword>
<dbReference type="Proteomes" id="UP000515928">
    <property type="component" value="Chromosome"/>
</dbReference>
<sequence>MKRYWSALLVIIVSALLYQLIGRFLPAKFSGFLDLLWMILLLVIGYYLAPHAKKNNRWLGKVVIAILVVFIVAYRMNFFVIPEFTNLLNLLGLTGNFLDLLLIYCGWAFFQV</sequence>
<organism evidence="2 3">
    <name type="scientific">Erysipelothrix inopinata</name>
    <dbReference type="NCBI Taxonomy" id="225084"/>
    <lineage>
        <taxon>Bacteria</taxon>
        <taxon>Bacillati</taxon>
        <taxon>Bacillota</taxon>
        <taxon>Erysipelotrichia</taxon>
        <taxon>Erysipelotrichales</taxon>
        <taxon>Erysipelotrichaceae</taxon>
        <taxon>Erysipelothrix</taxon>
    </lineage>
</organism>
<dbReference type="EMBL" id="CP060715">
    <property type="protein sequence ID" value="QNN61197.1"/>
    <property type="molecule type" value="Genomic_DNA"/>
</dbReference>
<proteinExistence type="predicted"/>
<dbReference type="RefSeq" id="WP_187534399.1">
    <property type="nucleotide sequence ID" value="NZ_CBCSHU010000001.1"/>
</dbReference>
<feature type="transmembrane region" description="Helical" evidence="1">
    <location>
        <begin position="32"/>
        <end position="50"/>
    </location>
</feature>
<dbReference type="KEGG" id="eio:H9L01_02185"/>
<keyword evidence="1" id="KW-1133">Transmembrane helix</keyword>
<feature type="transmembrane region" description="Helical" evidence="1">
    <location>
        <begin position="87"/>
        <end position="110"/>
    </location>
</feature>
<evidence type="ECO:0000256" key="1">
    <source>
        <dbReference type="SAM" id="Phobius"/>
    </source>
</evidence>
<reference evidence="2 3" key="1">
    <citation type="submission" date="2020-08" db="EMBL/GenBank/DDBJ databases">
        <title>Genome sequence of Erysipelothrix inopinata DSM 15511T.</title>
        <authorList>
            <person name="Hyun D.-W."/>
            <person name="Bae J.-W."/>
        </authorList>
    </citation>
    <scope>NUCLEOTIDE SEQUENCE [LARGE SCALE GENOMIC DNA]</scope>
    <source>
        <strain evidence="2 3">DSM 15511</strain>
    </source>
</reference>
<accession>A0A7G9S022</accession>
<name>A0A7G9S022_9FIRM</name>
<feature type="transmembrane region" description="Helical" evidence="1">
    <location>
        <begin position="62"/>
        <end position="81"/>
    </location>
</feature>
<gene>
    <name evidence="2" type="ORF">H9L01_02185</name>
</gene>
<keyword evidence="1" id="KW-0472">Membrane</keyword>